<evidence type="ECO:0000313" key="3">
    <source>
        <dbReference type="EMBL" id="GAA1914238.1"/>
    </source>
</evidence>
<dbReference type="EMBL" id="BAAAMJ010000026">
    <property type="protein sequence ID" value="GAA1914238.1"/>
    <property type="molecule type" value="Genomic_DNA"/>
</dbReference>
<dbReference type="InterPro" id="IPR006016">
    <property type="entry name" value="UspA"/>
</dbReference>
<name>A0ABP5AIB0_9ACTN</name>
<evidence type="ECO:0000256" key="1">
    <source>
        <dbReference type="ARBA" id="ARBA00008791"/>
    </source>
</evidence>
<feature type="domain" description="UspA" evidence="2">
    <location>
        <begin position="1"/>
        <end position="136"/>
    </location>
</feature>
<proteinExistence type="inferred from homology"/>
<dbReference type="PANTHER" id="PTHR46268">
    <property type="entry name" value="STRESS RESPONSE PROTEIN NHAX"/>
    <property type="match status" value="1"/>
</dbReference>
<evidence type="ECO:0000313" key="4">
    <source>
        <dbReference type="Proteomes" id="UP001501303"/>
    </source>
</evidence>
<protein>
    <submittedName>
        <fullName evidence="3">Universal stress protein</fullName>
    </submittedName>
</protein>
<sequence>MSRIITAGLDGSLESLAAAEWAAREAQRRGIALRLLHAQEEPPPNRAPLLVPENLLRKAEDILETAAAELRERHPELEITTERVTGRASTAVPEATAEDELLVLGTRGLGNLAGFLIGSVALPIVARSGIPVVLVRAGEQAADEHRPEEADPESETAPYRDVVLGVDISRPCDELLQFAFEAADRRNATLRVIHGWSVPLVGYESASAIPPVNGELAAQIAGALKDVLSPWRAKFPEVDVVEQAVVGRPARHLVDESARAGLMVVGRRLRRSPLGRHIGSVTHAVLHHSAAPVAVVPHQ</sequence>
<dbReference type="Pfam" id="PF00582">
    <property type="entry name" value="Usp"/>
    <property type="match status" value="2"/>
</dbReference>
<gene>
    <name evidence="3" type="ORF">GCM10009716_24650</name>
</gene>
<organism evidence="3 4">
    <name type="scientific">Streptomyces sodiiphilus</name>
    <dbReference type="NCBI Taxonomy" id="226217"/>
    <lineage>
        <taxon>Bacteria</taxon>
        <taxon>Bacillati</taxon>
        <taxon>Actinomycetota</taxon>
        <taxon>Actinomycetes</taxon>
        <taxon>Kitasatosporales</taxon>
        <taxon>Streptomycetaceae</taxon>
        <taxon>Streptomyces</taxon>
    </lineage>
</organism>
<dbReference type="Proteomes" id="UP001501303">
    <property type="component" value="Unassembled WGS sequence"/>
</dbReference>
<evidence type="ECO:0000259" key="2">
    <source>
        <dbReference type="Pfam" id="PF00582"/>
    </source>
</evidence>
<dbReference type="PANTHER" id="PTHR46268:SF6">
    <property type="entry name" value="UNIVERSAL STRESS PROTEIN UP12"/>
    <property type="match status" value="1"/>
</dbReference>
<keyword evidence="4" id="KW-1185">Reference proteome</keyword>
<reference evidence="4" key="1">
    <citation type="journal article" date="2019" name="Int. J. Syst. Evol. Microbiol.">
        <title>The Global Catalogue of Microorganisms (GCM) 10K type strain sequencing project: providing services to taxonomists for standard genome sequencing and annotation.</title>
        <authorList>
            <consortium name="The Broad Institute Genomics Platform"/>
            <consortium name="The Broad Institute Genome Sequencing Center for Infectious Disease"/>
            <person name="Wu L."/>
            <person name="Ma J."/>
        </authorList>
    </citation>
    <scope>NUCLEOTIDE SEQUENCE [LARGE SCALE GENOMIC DNA]</scope>
    <source>
        <strain evidence="4">JCM 13581</strain>
    </source>
</reference>
<dbReference type="InterPro" id="IPR014729">
    <property type="entry name" value="Rossmann-like_a/b/a_fold"/>
</dbReference>
<comment type="caution">
    <text evidence="3">The sequence shown here is derived from an EMBL/GenBank/DDBJ whole genome shotgun (WGS) entry which is preliminary data.</text>
</comment>
<dbReference type="InterPro" id="IPR006015">
    <property type="entry name" value="Universal_stress_UspA"/>
</dbReference>
<comment type="similarity">
    <text evidence="1">Belongs to the universal stress protein A family.</text>
</comment>
<dbReference type="PRINTS" id="PR01438">
    <property type="entry name" value="UNVRSLSTRESS"/>
</dbReference>
<dbReference type="Gene3D" id="3.40.50.620">
    <property type="entry name" value="HUPs"/>
    <property type="match status" value="2"/>
</dbReference>
<dbReference type="SUPFAM" id="SSF52402">
    <property type="entry name" value="Adenine nucleotide alpha hydrolases-like"/>
    <property type="match status" value="2"/>
</dbReference>
<accession>A0ABP5AIB0</accession>
<feature type="domain" description="UspA" evidence="2">
    <location>
        <begin position="159"/>
        <end position="297"/>
    </location>
</feature>
<dbReference type="RefSeq" id="WP_344261486.1">
    <property type="nucleotide sequence ID" value="NZ_BAAAMJ010000026.1"/>
</dbReference>